<dbReference type="SUPFAM" id="SSF56112">
    <property type="entry name" value="Protein kinase-like (PK-like)"/>
    <property type="match status" value="1"/>
</dbReference>
<evidence type="ECO:0000256" key="5">
    <source>
        <dbReference type="ARBA" id="ARBA00022741"/>
    </source>
</evidence>
<evidence type="ECO:0000256" key="4">
    <source>
        <dbReference type="ARBA" id="ARBA00022679"/>
    </source>
</evidence>
<dbReference type="Pfam" id="PF00069">
    <property type="entry name" value="Pkinase"/>
    <property type="match status" value="1"/>
</dbReference>
<keyword evidence="6 13" id="KW-0418">Kinase</keyword>
<dbReference type="VEuPathDB" id="TrichDB:TRFO_21072"/>
<keyword evidence="5 10" id="KW-0547">Nucleotide-binding</keyword>
<dbReference type="GO" id="GO:0005737">
    <property type="term" value="C:cytoplasm"/>
    <property type="evidence" value="ECO:0007669"/>
    <property type="project" value="TreeGrafter"/>
</dbReference>
<keyword evidence="3" id="KW-0723">Serine/threonine-protein kinase</keyword>
<dbReference type="EC" id="2.7.11.1" evidence="2"/>
<dbReference type="Gene3D" id="1.10.510.10">
    <property type="entry name" value="Transferase(Phosphotransferase) domain 1"/>
    <property type="match status" value="1"/>
</dbReference>
<reference evidence="13" key="1">
    <citation type="submission" date="2016-10" db="EMBL/GenBank/DDBJ databases">
        <authorList>
            <person name="Benchimol M."/>
            <person name="Almeida L.G."/>
            <person name="Vasconcelos A.T."/>
            <person name="Perreira-Neves A."/>
            <person name="Rosa I.A."/>
            <person name="Tasca T."/>
            <person name="Bogo M.R."/>
            <person name="de Souza W."/>
        </authorList>
    </citation>
    <scope>NUCLEOTIDE SEQUENCE [LARGE SCALE GENOMIC DNA]</scope>
    <source>
        <strain evidence="13">K</strain>
    </source>
</reference>
<dbReference type="GO" id="GO:0004674">
    <property type="term" value="F:protein serine/threonine kinase activity"/>
    <property type="evidence" value="ECO:0007669"/>
    <property type="project" value="UniProtKB-KW"/>
</dbReference>
<comment type="catalytic activity">
    <reaction evidence="8">
        <text>L-threonyl-[protein] + ATP = O-phospho-L-threonyl-[protein] + ADP + H(+)</text>
        <dbReference type="Rhea" id="RHEA:46608"/>
        <dbReference type="Rhea" id="RHEA-COMP:11060"/>
        <dbReference type="Rhea" id="RHEA-COMP:11605"/>
        <dbReference type="ChEBI" id="CHEBI:15378"/>
        <dbReference type="ChEBI" id="CHEBI:30013"/>
        <dbReference type="ChEBI" id="CHEBI:30616"/>
        <dbReference type="ChEBI" id="CHEBI:61977"/>
        <dbReference type="ChEBI" id="CHEBI:456216"/>
        <dbReference type="EC" id="2.7.11.1"/>
    </reaction>
</comment>
<dbReference type="SMART" id="SM00220">
    <property type="entry name" value="S_TKc"/>
    <property type="match status" value="1"/>
</dbReference>
<proteinExistence type="inferred from homology"/>
<evidence type="ECO:0000256" key="6">
    <source>
        <dbReference type="ARBA" id="ARBA00022777"/>
    </source>
</evidence>
<evidence type="ECO:0000313" key="13">
    <source>
        <dbReference type="EMBL" id="OHT09964.1"/>
    </source>
</evidence>
<dbReference type="PANTHER" id="PTHR48012:SF10">
    <property type="entry name" value="FI20177P1"/>
    <property type="match status" value="1"/>
</dbReference>
<dbReference type="InterPro" id="IPR000719">
    <property type="entry name" value="Prot_kinase_dom"/>
</dbReference>
<evidence type="ECO:0000256" key="2">
    <source>
        <dbReference type="ARBA" id="ARBA00012513"/>
    </source>
</evidence>
<dbReference type="CDD" id="cd05122">
    <property type="entry name" value="PKc_STE"/>
    <property type="match status" value="1"/>
</dbReference>
<dbReference type="InterPro" id="IPR050629">
    <property type="entry name" value="STE20/SPS1-PAK"/>
</dbReference>
<dbReference type="PANTHER" id="PTHR48012">
    <property type="entry name" value="STERILE20-LIKE KINASE, ISOFORM B-RELATED"/>
    <property type="match status" value="1"/>
</dbReference>
<dbReference type="RefSeq" id="XP_068363100.1">
    <property type="nucleotide sequence ID" value="XM_068501747.1"/>
</dbReference>
<dbReference type="AlphaFoldDB" id="A0A1J4KJH8"/>
<accession>A0A1J4KJH8</accession>
<keyword evidence="11" id="KW-0472">Membrane</keyword>
<evidence type="ECO:0000259" key="12">
    <source>
        <dbReference type="PROSITE" id="PS50011"/>
    </source>
</evidence>
<dbReference type="EMBL" id="MLAK01000626">
    <property type="protein sequence ID" value="OHT09964.1"/>
    <property type="molecule type" value="Genomic_DNA"/>
</dbReference>
<comment type="similarity">
    <text evidence="1">Belongs to the protein kinase superfamily. STE Ser/Thr protein kinase family. STE20 subfamily.</text>
</comment>
<evidence type="ECO:0000313" key="14">
    <source>
        <dbReference type="Proteomes" id="UP000179807"/>
    </source>
</evidence>
<dbReference type="InterPro" id="IPR011009">
    <property type="entry name" value="Kinase-like_dom_sf"/>
</dbReference>
<evidence type="ECO:0000256" key="9">
    <source>
        <dbReference type="ARBA" id="ARBA00048679"/>
    </source>
</evidence>
<dbReference type="GeneID" id="94836451"/>
<name>A0A1J4KJH8_9EUKA</name>
<gene>
    <name evidence="13" type="ORF">TRFO_21072</name>
</gene>
<dbReference type="InterPro" id="IPR017441">
    <property type="entry name" value="Protein_kinase_ATP_BS"/>
</dbReference>
<keyword evidence="7 10" id="KW-0067">ATP-binding</keyword>
<dbReference type="PROSITE" id="PS50011">
    <property type="entry name" value="PROTEIN_KINASE_DOM"/>
    <property type="match status" value="1"/>
</dbReference>
<sequence>MTKLQFDENTDPSEFRAIRLLGVGSYGQVIEVVHVKSGKHLAGKLIKTDQLDAEAVIQIKKEISIMKGFFSKYIVNYYGTIRYPKVNPRIMILMDYCDRGSIRDLMDSREKVLTEDQISIIMHDLLNALTVLHDQYHTIHRDIKAANILISSDYSIKVTDFGVSRQFDPSFQNSMKTVSSIGTPYWMAPEVIDAERYSFPVDIWSVGATAIELAEGVPPYTEFAPTVAMQEICLHGFQGFRPTSKLSKSLQDFIIQCTQKDPASRPTAKQLLEHPFVKQAEKLSRKEAFEDILKEEIDFDELLDDESINEINQIIELEKVPVYNPDTSKSENRKTHKSFVTPVPKGTKGADIYVKEVEAPPQKPASAGNNNTMVIAIAAIIILLLAKLLI</sequence>
<dbReference type="FunFam" id="1.10.510.10:FF:001091">
    <property type="entry name" value="STE family protein kinase"/>
    <property type="match status" value="1"/>
</dbReference>
<dbReference type="PROSITE" id="PS00107">
    <property type="entry name" value="PROTEIN_KINASE_ATP"/>
    <property type="match status" value="1"/>
</dbReference>
<evidence type="ECO:0000256" key="1">
    <source>
        <dbReference type="ARBA" id="ARBA00008874"/>
    </source>
</evidence>
<evidence type="ECO:0000256" key="11">
    <source>
        <dbReference type="SAM" id="Phobius"/>
    </source>
</evidence>
<evidence type="ECO:0000256" key="7">
    <source>
        <dbReference type="ARBA" id="ARBA00022840"/>
    </source>
</evidence>
<feature type="transmembrane region" description="Helical" evidence="11">
    <location>
        <begin position="372"/>
        <end position="389"/>
    </location>
</feature>
<dbReference type="GO" id="GO:0005524">
    <property type="term" value="F:ATP binding"/>
    <property type="evidence" value="ECO:0007669"/>
    <property type="project" value="UniProtKB-UniRule"/>
</dbReference>
<keyword evidence="11" id="KW-1133">Transmembrane helix</keyword>
<keyword evidence="14" id="KW-1185">Reference proteome</keyword>
<dbReference type="Proteomes" id="UP000179807">
    <property type="component" value="Unassembled WGS sequence"/>
</dbReference>
<comment type="caution">
    <text evidence="13">The sequence shown here is derived from an EMBL/GenBank/DDBJ whole genome shotgun (WGS) entry which is preliminary data.</text>
</comment>
<evidence type="ECO:0000256" key="3">
    <source>
        <dbReference type="ARBA" id="ARBA00022527"/>
    </source>
</evidence>
<feature type="binding site" evidence="10">
    <location>
        <position position="44"/>
    </location>
    <ligand>
        <name>ATP</name>
        <dbReference type="ChEBI" id="CHEBI:30616"/>
    </ligand>
</feature>
<protein>
    <recommendedName>
        <fullName evidence="2">non-specific serine/threonine protein kinase</fullName>
        <ecNumber evidence="2">2.7.11.1</ecNumber>
    </recommendedName>
</protein>
<organism evidence="13 14">
    <name type="scientific">Tritrichomonas foetus</name>
    <dbReference type="NCBI Taxonomy" id="1144522"/>
    <lineage>
        <taxon>Eukaryota</taxon>
        <taxon>Metamonada</taxon>
        <taxon>Parabasalia</taxon>
        <taxon>Tritrichomonadida</taxon>
        <taxon>Tritrichomonadidae</taxon>
        <taxon>Tritrichomonas</taxon>
    </lineage>
</organism>
<keyword evidence="11" id="KW-0812">Transmembrane</keyword>
<comment type="catalytic activity">
    <reaction evidence="9">
        <text>L-seryl-[protein] + ATP = O-phospho-L-seryl-[protein] + ADP + H(+)</text>
        <dbReference type="Rhea" id="RHEA:17989"/>
        <dbReference type="Rhea" id="RHEA-COMP:9863"/>
        <dbReference type="Rhea" id="RHEA-COMP:11604"/>
        <dbReference type="ChEBI" id="CHEBI:15378"/>
        <dbReference type="ChEBI" id="CHEBI:29999"/>
        <dbReference type="ChEBI" id="CHEBI:30616"/>
        <dbReference type="ChEBI" id="CHEBI:83421"/>
        <dbReference type="ChEBI" id="CHEBI:456216"/>
        <dbReference type="EC" id="2.7.11.1"/>
    </reaction>
</comment>
<feature type="domain" description="Protein kinase" evidence="12">
    <location>
        <begin position="15"/>
        <end position="277"/>
    </location>
</feature>
<dbReference type="OrthoDB" id="266718at2759"/>
<evidence type="ECO:0000256" key="8">
    <source>
        <dbReference type="ARBA" id="ARBA00047899"/>
    </source>
</evidence>
<evidence type="ECO:0000256" key="10">
    <source>
        <dbReference type="PROSITE-ProRule" id="PRU10141"/>
    </source>
</evidence>
<keyword evidence="4" id="KW-0808">Transferase</keyword>